<comment type="caution">
    <text evidence="2">The sequence shown here is derived from an EMBL/GenBank/DDBJ whole genome shotgun (WGS) entry which is preliminary data.</text>
</comment>
<dbReference type="Proteomes" id="UP000050833">
    <property type="component" value="Unassembled WGS sequence"/>
</dbReference>
<proteinExistence type="predicted"/>
<evidence type="ECO:0000256" key="1">
    <source>
        <dbReference type="SAM" id="SignalP"/>
    </source>
</evidence>
<feature type="chain" id="PRO_5043699908" description="Lipoprotein LipO" evidence="1">
    <location>
        <begin position="25"/>
        <end position="570"/>
    </location>
</feature>
<gene>
    <name evidence="2" type="ORF">APZ18_15245</name>
</gene>
<dbReference type="Gene3D" id="3.40.190.10">
    <property type="entry name" value="Periplasmic binding protein-like II"/>
    <property type="match status" value="2"/>
</dbReference>
<organism evidence="2 3">
    <name type="scientific">Butyribacter intestini</name>
    <dbReference type="NCBI Taxonomy" id="1703332"/>
    <lineage>
        <taxon>Bacteria</taxon>
        <taxon>Bacillati</taxon>
        <taxon>Bacillota</taxon>
        <taxon>Clostridia</taxon>
        <taxon>Lachnospirales</taxon>
        <taxon>Lachnospiraceae</taxon>
        <taxon>Butyribacter</taxon>
    </lineage>
</organism>
<sequence length="570" mass="63971">MRKGAFSKKMLSVLLAGSMVVGSASVLSGCGTKKKNGVVKLDVYSQLANTQGMQTGWGADVLKEKFNVELNIIPDADGVYQTRAQKGDLGDIVIWGSDSKDYVDAVKNNLLLDWNEDDLLTDCGPYIKKHMSDALKKNSGLTKTITDGERDTTYGLGHSIATSSKDHDAFFYTWDTRWDLYKKMGYPKVKNLDEFKNMLIKMHEICPKDDNGNPTYAVSLWSDWDDGMVMYVKSTVTAYYGYDEMGIGLYDPQTGKFHDALEDNGPYLQMLKFYNDLYRAGLVDPDSMTQTYDQMSAKVKSGGVLFSIFNYSGSLGFNTDAHLKAGKYMYCMKPDEAKPIVYGMNTQGGDRVTTIGAKTEYPDLCMEIINYFATPEGRMVYQYGPKGETWNYDKDGNTYFTELGKKTHADGKTKMEKHKGSFQDGSIQAAFSTWANDAENPDSNGETYNSDNWKSNVQTPEYKIQQDWVNKTGCKNLNEYMEKGGNYVVAPATSYSASAKDDELKTTWAQVTTSIKENSWKAIYAKTDAEYNKCVQKMKKDTAAYGYDKCLKWCENEAATRRSLEKALTN</sequence>
<protein>
    <recommendedName>
        <fullName evidence="4">Lipoprotein LipO</fullName>
    </recommendedName>
</protein>
<dbReference type="PROSITE" id="PS51257">
    <property type="entry name" value="PROKAR_LIPOPROTEIN"/>
    <property type="match status" value="1"/>
</dbReference>
<dbReference type="AlphaFoldDB" id="A0AAW3JQ74"/>
<feature type="signal peptide" evidence="1">
    <location>
        <begin position="1"/>
        <end position="24"/>
    </location>
</feature>
<dbReference type="SUPFAM" id="SSF53850">
    <property type="entry name" value="Periplasmic binding protein-like II"/>
    <property type="match status" value="1"/>
</dbReference>
<dbReference type="EMBL" id="LLKB01000008">
    <property type="protein sequence ID" value="KQC84041.1"/>
    <property type="molecule type" value="Genomic_DNA"/>
</dbReference>
<reference evidence="2 3" key="1">
    <citation type="submission" date="2015-10" db="EMBL/GenBank/DDBJ databases">
        <title>Butyribacter intestini gen. nov., sp. nov., a butyric acid-producing bacterium of the family Lachnospiraceae isolated from the human faeces.</title>
        <authorList>
            <person name="Zou Y."/>
            <person name="Xue W."/>
            <person name="Luo G."/>
            <person name="Lv M."/>
        </authorList>
    </citation>
    <scope>NUCLEOTIDE SEQUENCE [LARGE SCALE GENOMIC DNA]</scope>
    <source>
        <strain evidence="2 3">TF01-11</strain>
    </source>
</reference>
<dbReference type="RefSeq" id="WP_055946707.1">
    <property type="nucleotide sequence ID" value="NZ_JAQDCV010000011.1"/>
</dbReference>
<keyword evidence="3" id="KW-1185">Reference proteome</keyword>
<keyword evidence="1" id="KW-0732">Signal</keyword>
<evidence type="ECO:0008006" key="4">
    <source>
        <dbReference type="Google" id="ProtNLM"/>
    </source>
</evidence>
<evidence type="ECO:0000313" key="2">
    <source>
        <dbReference type="EMBL" id="KQC84041.1"/>
    </source>
</evidence>
<evidence type="ECO:0000313" key="3">
    <source>
        <dbReference type="Proteomes" id="UP000050833"/>
    </source>
</evidence>
<accession>A0AAW3JQ74</accession>
<name>A0AAW3JQ74_9FIRM</name>